<sequence length="192" mass="22145">MNFFKKDLESENKKRLQNLVDQTIKSDVPQGWRKLVFGIGGLSEIGFSKQYPNLLLVISSQGRGIIDCENLKLIERDYNTDWNWIDSFELTAQGIGVLSNEKIFVSGLHGGGLPLMNKDGDSLKFMATEWPIIDIIFEPRFKSIYKENQAQQCFRIFHDYELRAYGFSYDGETFVIATSSEISIYRKEISKY</sequence>
<evidence type="ECO:0000313" key="1">
    <source>
        <dbReference type="EMBL" id="TPD69753.1"/>
    </source>
</evidence>
<keyword evidence="2" id="KW-1185">Reference proteome</keyword>
<dbReference type="Proteomes" id="UP000319175">
    <property type="component" value="Unassembled WGS sequence"/>
</dbReference>
<dbReference type="OrthoDB" id="1849013at2"/>
<reference evidence="1 2" key="1">
    <citation type="submission" date="2019-06" db="EMBL/GenBank/DDBJ databases">
        <title>Flavobacterium sp. MaA-Y11 from geoumgang.</title>
        <authorList>
            <person name="Jeong S."/>
        </authorList>
    </citation>
    <scope>NUCLEOTIDE SEQUENCE [LARGE SCALE GENOMIC DNA]</scope>
    <source>
        <strain evidence="1 2">MaA-Y11</strain>
    </source>
</reference>
<evidence type="ECO:0000313" key="2">
    <source>
        <dbReference type="Proteomes" id="UP000319175"/>
    </source>
</evidence>
<dbReference type="RefSeq" id="WP_140000380.1">
    <property type="nucleotide sequence ID" value="NZ_VFJE01000053.1"/>
</dbReference>
<proteinExistence type="predicted"/>
<name>A0A501QAM9_9FLAO</name>
<protein>
    <submittedName>
        <fullName evidence="1">Uncharacterized protein</fullName>
    </submittedName>
</protein>
<dbReference type="EMBL" id="VFJE01000053">
    <property type="protein sequence ID" value="TPD69753.1"/>
    <property type="molecule type" value="Genomic_DNA"/>
</dbReference>
<organism evidence="1 2">
    <name type="scientific">Flavobacterium microcysteis</name>
    <dbReference type="NCBI Taxonomy" id="2596891"/>
    <lineage>
        <taxon>Bacteria</taxon>
        <taxon>Pseudomonadati</taxon>
        <taxon>Bacteroidota</taxon>
        <taxon>Flavobacteriia</taxon>
        <taxon>Flavobacteriales</taxon>
        <taxon>Flavobacteriaceae</taxon>
        <taxon>Flavobacterium</taxon>
    </lineage>
</organism>
<dbReference type="AlphaFoldDB" id="A0A501QAM9"/>
<accession>A0A501QAM9</accession>
<gene>
    <name evidence="1" type="ORF">FJA49_07545</name>
</gene>
<comment type="caution">
    <text evidence="1">The sequence shown here is derived from an EMBL/GenBank/DDBJ whole genome shotgun (WGS) entry which is preliminary data.</text>
</comment>